<keyword evidence="11" id="KW-1185">Reference proteome</keyword>
<feature type="compositionally biased region" description="Pro residues" evidence="8">
    <location>
        <begin position="528"/>
        <end position="539"/>
    </location>
</feature>
<dbReference type="EMBL" id="BSFN01000029">
    <property type="protein sequence ID" value="GLK91927.1"/>
    <property type="molecule type" value="Genomic_DNA"/>
</dbReference>
<feature type="region of interest" description="Disordered" evidence="8">
    <location>
        <begin position="521"/>
        <end position="583"/>
    </location>
</feature>
<evidence type="ECO:0000313" key="10">
    <source>
        <dbReference type="EMBL" id="GLK91927.1"/>
    </source>
</evidence>
<dbReference type="InterPro" id="IPR014756">
    <property type="entry name" value="Ig_E-set"/>
</dbReference>
<sequence>MTFSTPNAATGKRKRLRHTLGTTTALLSLLAAGQLWAFSLDDVAQKAKALAAQKYVVPKSNLPSEFSEMKFADYQKIRFRPEKAEWQNLQTPFKLSFYHQGMHFNTPVKINEVTATTVSEIKYDPSRFDFGDLKFDAKATEQLGYAGFRVLYPINKADKQDEIMTLLGASYFRVVGKDQTYGLSARGMAIDTALPSGEEFPHFSEFWIERPKPGEKQLVIYALLDSPRATGAYRLVLRPGTDSVVDVKTRMYLRENVTQLGVAPLTSMFLFGANQPPKTLNYRRELHDSSGLSIHAGNDEWIWRPLNNPKHLGVSSFAVENPKGFGLLQRGRDFSHYEDLDDRYDKRPSAWIEPQGDWGKGTVNLVEIPTADETNDNIVAFWKPASLPEAGQPIDFSYRLHWSLDEAALGSQELASVKQTLRSTGDVKQSNLIREPDGSIAYLVDFEGPALKALLEDAPVRSEISLDDNAKLMENNVRYNPETQGWRLTLRFKVNDPSKPVEMRAALVKDLPVEVPAAVDEEQAAAKPTPPPPPAPAPKPADANAPAPAAEAAPAPASDVPPPPPPPVQVLTETWSNQLPADE</sequence>
<keyword evidence="5 7" id="KW-0732">Signal</keyword>
<feature type="compositionally biased region" description="Polar residues" evidence="8">
    <location>
        <begin position="571"/>
        <end position="583"/>
    </location>
</feature>
<comment type="similarity">
    <text evidence="3 7">Belongs to the OpgD/OpgG family.</text>
</comment>
<evidence type="ECO:0000256" key="2">
    <source>
        <dbReference type="ARBA" id="ARBA00005001"/>
    </source>
</evidence>
<dbReference type="PANTHER" id="PTHR30504">
    <property type="entry name" value="GLUCANS BIOSYNTHESIS PROTEIN"/>
    <property type="match status" value="1"/>
</dbReference>
<dbReference type="InterPro" id="IPR014718">
    <property type="entry name" value="GH-type_carb-bd"/>
</dbReference>
<dbReference type="InterPro" id="IPR014438">
    <property type="entry name" value="Glucan_biosyn_MdoG/MdoD"/>
</dbReference>
<dbReference type="SUPFAM" id="SSF81296">
    <property type="entry name" value="E set domains"/>
    <property type="match status" value="1"/>
</dbReference>
<dbReference type="GO" id="GO:0003824">
    <property type="term" value="F:catalytic activity"/>
    <property type="evidence" value="ECO:0007669"/>
    <property type="project" value="InterPro"/>
</dbReference>
<evidence type="ECO:0000313" key="11">
    <source>
        <dbReference type="Proteomes" id="UP001143328"/>
    </source>
</evidence>
<evidence type="ECO:0000259" key="9">
    <source>
        <dbReference type="Pfam" id="PF04349"/>
    </source>
</evidence>
<dbReference type="Gene3D" id="2.70.98.10">
    <property type="match status" value="1"/>
</dbReference>
<dbReference type="PANTHER" id="PTHR30504:SF4">
    <property type="entry name" value="GLUCANS BIOSYNTHESIS PROTEIN G"/>
    <property type="match status" value="1"/>
</dbReference>
<evidence type="ECO:0000256" key="6">
    <source>
        <dbReference type="ARBA" id="ARBA00022764"/>
    </source>
</evidence>
<dbReference type="PIRSF" id="PIRSF006281">
    <property type="entry name" value="MdoG"/>
    <property type="match status" value="1"/>
</dbReference>
<evidence type="ECO:0000256" key="1">
    <source>
        <dbReference type="ARBA" id="ARBA00004418"/>
    </source>
</evidence>
<dbReference type="RefSeq" id="WP_271198194.1">
    <property type="nucleotide sequence ID" value="NZ_BSFN01000029.1"/>
</dbReference>
<dbReference type="GO" id="GO:0030246">
    <property type="term" value="F:carbohydrate binding"/>
    <property type="evidence" value="ECO:0007669"/>
    <property type="project" value="InterPro"/>
</dbReference>
<gene>
    <name evidence="7 10" type="primary">opgG</name>
    <name evidence="10" type="ORF">GCM10017655_49910</name>
</gene>
<dbReference type="Proteomes" id="UP001143328">
    <property type="component" value="Unassembled WGS sequence"/>
</dbReference>
<dbReference type="Pfam" id="PF04349">
    <property type="entry name" value="MdoG"/>
    <property type="match status" value="1"/>
</dbReference>
<feature type="compositionally biased region" description="Low complexity" evidence="8">
    <location>
        <begin position="540"/>
        <end position="558"/>
    </location>
</feature>
<comment type="subcellular location">
    <subcellularLocation>
        <location evidence="1 7">Periplasm</location>
    </subcellularLocation>
</comment>
<dbReference type="InterPro" id="IPR011013">
    <property type="entry name" value="Gal_mutarotase_sf_dom"/>
</dbReference>
<dbReference type="HAMAP" id="MF_01069">
    <property type="entry name" value="MdoG_OpgG"/>
    <property type="match status" value="1"/>
</dbReference>
<evidence type="ECO:0000256" key="7">
    <source>
        <dbReference type="HAMAP-Rule" id="MF_01069"/>
    </source>
</evidence>
<dbReference type="InterPro" id="IPR013783">
    <property type="entry name" value="Ig-like_fold"/>
</dbReference>
<dbReference type="SUPFAM" id="SSF74650">
    <property type="entry name" value="Galactose mutarotase-like"/>
    <property type="match status" value="1"/>
</dbReference>
<name>A0A9W6KAE4_9PSED</name>
<evidence type="ECO:0000256" key="4">
    <source>
        <dbReference type="ARBA" id="ARBA00015376"/>
    </source>
</evidence>
<dbReference type="GO" id="GO:0051274">
    <property type="term" value="P:beta-glucan biosynthetic process"/>
    <property type="evidence" value="ECO:0007669"/>
    <property type="project" value="TreeGrafter"/>
</dbReference>
<dbReference type="InterPro" id="IPR007444">
    <property type="entry name" value="Glucan_biosyn_MdoG_C"/>
</dbReference>
<reference evidence="10" key="2">
    <citation type="submission" date="2023-01" db="EMBL/GenBank/DDBJ databases">
        <authorList>
            <person name="Sun Q."/>
            <person name="Evtushenko L."/>
        </authorList>
    </citation>
    <scope>NUCLEOTIDE SEQUENCE</scope>
    <source>
        <strain evidence="10">VKM B-2935</strain>
    </source>
</reference>
<organism evidence="10 11">
    <name type="scientific">Pseudomonas turukhanskensis</name>
    <dbReference type="NCBI Taxonomy" id="1806536"/>
    <lineage>
        <taxon>Bacteria</taxon>
        <taxon>Pseudomonadati</taxon>
        <taxon>Pseudomonadota</taxon>
        <taxon>Gammaproteobacteria</taxon>
        <taxon>Pseudomonadales</taxon>
        <taxon>Pseudomonadaceae</taxon>
        <taxon>Pseudomonas</taxon>
    </lineage>
</organism>
<comment type="pathway">
    <text evidence="2 7">Glycan metabolism; osmoregulated periplasmic glucan (OPG) biosynthesis.</text>
</comment>
<evidence type="ECO:0000256" key="5">
    <source>
        <dbReference type="ARBA" id="ARBA00022729"/>
    </source>
</evidence>
<dbReference type="FunFam" id="2.70.98.10:FF:000001">
    <property type="entry name" value="Glucans biosynthesis protein G"/>
    <property type="match status" value="1"/>
</dbReference>
<proteinExistence type="inferred from homology"/>
<protein>
    <recommendedName>
        <fullName evidence="4 7">Glucans biosynthesis protein G</fullName>
    </recommendedName>
</protein>
<evidence type="ECO:0000256" key="3">
    <source>
        <dbReference type="ARBA" id="ARBA00009284"/>
    </source>
</evidence>
<dbReference type="GO" id="GO:0030288">
    <property type="term" value="C:outer membrane-bounded periplasmic space"/>
    <property type="evidence" value="ECO:0007669"/>
    <property type="project" value="TreeGrafter"/>
</dbReference>
<comment type="function">
    <text evidence="7">Involved in the biosynthesis of osmoregulated periplasmic glucans (OPGs).</text>
</comment>
<dbReference type="InterPro" id="IPR023704">
    <property type="entry name" value="MdoG_OpgG"/>
</dbReference>
<dbReference type="Gene3D" id="2.60.40.10">
    <property type="entry name" value="Immunoglobulins"/>
    <property type="match status" value="1"/>
</dbReference>
<reference evidence="10" key="1">
    <citation type="journal article" date="2014" name="Int. J. Syst. Evol. Microbiol.">
        <title>Complete genome sequence of Corynebacterium casei LMG S-19264T (=DSM 44701T), isolated from a smear-ripened cheese.</title>
        <authorList>
            <consortium name="US DOE Joint Genome Institute (JGI-PGF)"/>
            <person name="Walter F."/>
            <person name="Albersmeier A."/>
            <person name="Kalinowski J."/>
            <person name="Ruckert C."/>
        </authorList>
    </citation>
    <scope>NUCLEOTIDE SEQUENCE</scope>
    <source>
        <strain evidence="10">VKM B-2935</strain>
    </source>
</reference>
<feature type="compositionally biased region" description="Pro residues" evidence="8">
    <location>
        <begin position="559"/>
        <end position="568"/>
    </location>
</feature>
<keyword evidence="6 7" id="KW-0574">Periplasm</keyword>
<evidence type="ECO:0000256" key="8">
    <source>
        <dbReference type="SAM" id="MobiDB-lite"/>
    </source>
</evidence>
<feature type="domain" description="Glucan biosynthesis periplasmic MdoG C-terminal" evidence="9">
    <location>
        <begin position="38"/>
        <end position="509"/>
    </location>
</feature>
<dbReference type="AlphaFoldDB" id="A0A9W6KAE4"/>
<accession>A0A9W6KAE4</accession>
<comment type="caution">
    <text evidence="10">The sequence shown here is derived from an EMBL/GenBank/DDBJ whole genome shotgun (WGS) entry which is preliminary data.</text>
</comment>